<dbReference type="STRING" id="1304284.L21TH_1989"/>
<keyword evidence="1" id="KW-0472">Membrane</keyword>
<dbReference type="eggNOG" id="ENOG503333W">
    <property type="taxonomic scope" value="Bacteria"/>
</dbReference>
<evidence type="ECO:0000256" key="1">
    <source>
        <dbReference type="SAM" id="Phobius"/>
    </source>
</evidence>
<comment type="caution">
    <text evidence="2">The sequence shown here is derived from an EMBL/GenBank/DDBJ whole genome shotgun (WGS) entry which is preliminary data.</text>
</comment>
<gene>
    <name evidence="2" type="ORF">L21TH_1989</name>
</gene>
<dbReference type="GO" id="GO:0015661">
    <property type="term" value="F:L-lysine efflux transmembrane transporter activity"/>
    <property type="evidence" value="ECO:0007669"/>
    <property type="project" value="InterPro"/>
</dbReference>
<dbReference type="OrthoDB" id="1958093at2"/>
<feature type="transmembrane region" description="Helical" evidence="1">
    <location>
        <begin position="33"/>
        <end position="51"/>
    </location>
</feature>
<dbReference type="Pfam" id="PF03956">
    <property type="entry name" value="Lys_export"/>
    <property type="match status" value="1"/>
</dbReference>
<proteinExistence type="predicted"/>
<sequence length="101" mass="11415">MRLILYLCILGIGILIGYNELGIDKLKRQLLKIQNISLLFLLFVMGIRIGADKKVITSFAELGYQAIVISSFSILFSIILVKFVRGFVTKGNDKEEMKNEC</sequence>
<evidence type="ECO:0000313" key="2">
    <source>
        <dbReference type="EMBL" id="EOC99944.1"/>
    </source>
</evidence>
<dbReference type="InterPro" id="IPR005642">
    <property type="entry name" value="LysO"/>
</dbReference>
<feature type="transmembrane region" description="Helical" evidence="1">
    <location>
        <begin position="63"/>
        <end position="84"/>
    </location>
</feature>
<keyword evidence="1" id="KW-1133">Transmembrane helix</keyword>
<organism evidence="2 3">
    <name type="scientific">Caldisalinibacter kiritimatiensis</name>
    <dbReference type="NCBI Taxonomy" id="1304284"/>
    <lineage>
        <taxon>Bacteria</taxon>
        <taxon>Bacillati</taxon>
        <taxon>Bacillota</taxon>
        <taxon>Tissierellia</taxon>
        <taxon>Tissierellales</taxon>
        <taxon>Thermohalobacteraceae</taxon>
        <taxon>Caldisalinibacter</taxon>
    </lineage>
</organism>
<dbReference type="RefSeq" id="WP_006315220.1">
    <property type="nucleotide sequence ID" value="NZ_ARZA01000221.1"/>
</dbReference>
<protein>
    <recommendedName>
        <fullName evidence="4">DUF340 domain-containing protein</fullName>
    </recommendedName>
</protein>
<keyword evidence="1" id="KW-0812">Transmembrane</keyword>
<dbReference type="EMBL" id="ARZA01000221">
    <property type="protein sequence ID" value="EOC99944.1"/>
    <property type="molecule type" value="Genomic_DNA"/>
</dbReference>
<keyword evidence="3" id="KW-1185">Reference proteome</keyword>
<accession>R1CCC0</accession>
<dbReference type="Proteomes" id="UP000013378">
    <property type="component" value="Unassembled WGS sequence"/>
</dbReference>
<reference evidence="2 3" key="1">
    <citation type="journal article" date="2015" name="Geomicrobiol. J.">
        <title>Caldisalinibacter kiritimatiensis gen. nov., sp. nov., a moderately thermohalophilic thiosulfate-reducing bacterium from a hypersaline microbial mat.</title>
        <authorList>
            <person name="Ben Hania W."/>
            <person name="Joseph M."/>
            <person name="Fiebig A."/>
            <person name="Bunk B."/>
            <person name="Klenk H.-P."/>
            <person name="Fardeau M.-L."/>
            <person name="Spring S."/>
        </authorList>
    </citation>
    <scope>NUCLEOTIDE SEQUENCE [LARGE SCALE GENOMIC DNA]</scope>
    <source>
        <strain evidence="2 3">L21-TH-D2</strain>
    </source>
</reference>
<name>R1CCC0_9FIRM</name>
<evidence type="ECO:0000313" key="3">
    <source>
        <dbReference type="Proteomes" id="UP000013378"/>
    </source>
</evidence>
<dbReference type="AlphaFoldDB" id="R1CCC0"/>
<evidence type="ECO:0008006" key="4">
    <source>
        <dbReference type="Google" id="ProtNLM"/>
    </source>
</evidence>